<sequence length="136" mass="14983">LEREDDLTELESVVSSIIETVNNSSFGGIYVDVKTNKLIHGGHISHSGFGTHIICGNIKVLTAFYLNEDESSSESLIITDMKINSEDVGGPVFFYKSDNLHHVDLFDMQVTSSFNLSAALPSNIILEITKLTLHKL</sequence>
<protein>
    <submittedName>
        <fullName evidence="1">8267_t:CDS:1</fullName>
    </submittedName>
</protein>
<dbReference type="OrthoDB" id="2486944at2759"/>
<feature type="non-terminal residue" evidence="1">
    <location>
        <position position="136"/>
    </location>
</feature>
<reference evidence="1" key="1">
    <citation type="submission" date="2021-06" db="EMBL/GenBank/DDBJ databases">
        <authorList>
            <person name="Kallberg Y."/>
            <person name="Tangrot J."/>
            <person name="Rosling A."/>
        </authorList>
    </citation>
    <scope>NUCLEOTIDE SEQUENCE</scope>
    <source>
        <strain evidence="1">MA453B</strain>
    </source>
</reference>
<dbReference type="AlphaFoldDB" id="A0A9N9FDP2"/>
<gene>
    <name evidence="1" type="ORF">DERYTH_LOCUS4102</name>
</gene>
<evidence type="ECO:0000313" key="2">
    <source>
        <dbReference type="Proteomes" id="UP000789405"/>
    </source>
</evidence>
<dbReference type="Proteomes" id="UP000789405">
    <property type="component" value="Unassembled WGS sequence"/>
</dbReference>
<keyword evidence="2" id="KW-1185">Reference proteome</keyword>
<proteinExistence type="predicted"/>
<evidence type="ECO:0000313" key="1">
    <source>
        <dbReference type="EMBL" id="CAG8525852.1"/>
    </source>
</evidence>
<dbReference type="EMBL" id="CAJVPY010001531">
    <property type="protein sequence ID" value="CAG8525852.1"/>
    <property type="molecule type" value="Genomic_DNA"/>
</dbReference>
<accession>A0A9N9FDP2</accession>
<comment type="caution">
    <text evidence="1">The sequence shown here is derived from an EMBL/GenBank/DDBJ whole genome shotgun (WGS) entry which is preliminary data.</text>
</comment>
<name>A0A9N9FDP2_9GLOM</name>
<organism evidence="1 2">
    <name type="scientific">Dentiscutata erythropus</name>
    <dbReference type="NCBI Taxonomy" id="1348616"/>
    <lineage>
        <taxon>Eukaryota</taxon>
        <taxon>Fungi</taxon>
        <taxon>Fungi incertae sedis</taxon>
        <taxon>Mucoromycota</taxon>
        <taxon>Glomeromycotina</taxon>
        <taxon>Glomeromycetes</taxon>
        <taxon>Diversisporales</taxon>
        <taxon>Gigasporaceae</taxon>
        <taxon>Dentiscutata</taxon>
    </lineage>
</organism>